<comment type="pathway">
    <text evidence="1">Alkaloid biosynthesis; ergot alkaloid biosynthesis.</text>
</comment>
<comment type="subunit">
    <text evidence="3">Homodimer.</text>
</comment>
<dbReference type="STRING" id="230819.A0A5C3KUQ0"/>
<dbReference type="GO" id="GO:0009820">
    <property type="term" value="P:alkaloid metabolic process"/>
    <property type="evidence" value="ECO:0007669"/>
    <property type="project" value="UniProtKB-KW"/>
</dbReference>
<dbReference type="PIRSF" id="PIRSF018005">
    <property type="entry name" value="UCP018005"/>
    <property type="match status" value="1"/>
</dbReference>
<dbReference type="EC" id="2.1.1.261" evidence="7"/>
<dbReference type="InterPro" id="IPR019257">
    <property type="entry name" value="MeTrfase_dom"/>
</dbReference>
<dbReference type="PANTHER" id="PTHR43397:SF1">
    <property type="entry name" value="ERGOTHIONEINE BIOSYNTHESIS PROTEIN 1"/>
    <property type="match status" value="1"/>
</dbReference>
<evidence type="ECO:0000256" key="3">
    <source>
        <dbReference type="ARBA" id="ARBA00011738"/>
    </source>
</evidence>
<evidence type="ECO:0000259" key="9">
    <source>
        <dbReference type="Pfam" id="PF10017"/>
    </source>
</evidence>
<keyword evidence="5" id="KW-0489">Methyltransferase</keyword>
<reference evidence="10 11" key="1">
    <citation type="journal article" date="2019" name="Nat. Ecol. Evol.">
        <title>Megaphylogeny resolves global patterns of mushroom evolution.</title>
        <authorList>
            <person name="Varga T."/>
            <person name="Krizsan K."/>
            <person name="Foldi C."/>
            <person name="Dima B."/>
            <person name="Sanchez-Garcia M."/>
            <person name="Sanchez-Ramirez S."/>
            <person name="Szollosi G.J."/>
            <person name="Szarkandi J.G."/>
            <person name="Papp V."/>
            <person name="Albert L."/>
            <person name="Andreopoulos W."/>
            <person name="Angelini C."/>
            <person name="Antonin V."/>
            <person name="Barry K.W."/>
            <person name="Bougher N.L."/>
            <person name="Buchanan P."/>
            <person name="Buyck B."/>
            <person name="Bense V."/>
            <person name="Catcheside P."/>
            <person name="Chovatia M."/>
            <person name="Cooper J."/>
            <person name="Damon W."/>
            <person name="Desjardin D."/>
            <person name="Finy P."/>
            <person name="Geml J."/>
            <person name="Haridas S."/>
            <person name="Hughes K."/>
            <person name="Justo A."/>
            <person name="Karasinski D."/>
            <person name="Kautmanova I."/>
            <person name="Kiss B."/>
            <person name="Kocsube S."/>
            <person name="Kotiranta H."/>
            <person name="LaButti K.M."/>
            <person name="Lechner B.E."/>
            <person name="Liimatainen K."/>
            <person name="Lipzen A."/>
            <person name="Lukacs Z."/>
            <person name="Mihaltcheva S."/>
            <person name="Morgado L.N."/>
            <person name="Niskanen T."/>
            <person name="Noordeloos M.E."/>
            <person name="Ohm R.A."/>
            <person name="Ortiz-Santana B."/>
            <person name="Ovrebo C."/>
            <person name="Racz N."/>
            <person name="Riley R."/>
            <person name="Savchenko A."/>
            <person name="Shiryaev A."/>
            <person name="Soop K."/>
            <person name="Spirin V."/>
            <person name="Szebenyi C."/>
            <person name="Tomsovsky M."/>
            <person name="Tulloss R.E."/>
            <person name="Uehling J."/>
            <person name="Grigoriev I.V."/>
            <person name="Vagvolgyi C."/>
            <person name="Papp T."/>
            <person name="Martin F.M."/>
            <person name="Miettinen O."/>
            <person name="Hibbett D.S."/>
            <person name="Nagy L.G."/>
        </authorList>
    </citation>
    <scope>NUCLEOTIDE SEQUENCE [LARGE SCALE GENOMIC DNA]</scope>
    <source>
        <strain evidence="10 11">CBS 121175</strain>
    </source>
</reference>
<dbReference type="OrthoDB" id="659at2759"/>
<feature type="domain" description="Histidine-specific methyltransferase SAM-dependent" evidence="9">
    <location>
        <begin position="20"/>
        <end position="369"/>
    </location>
</feature>
<dbReference type="InterPro" id="IPR029063">
    <property type="entry name" value="SAM-dependent_MTases_sf"/>
</dbReference>
<dbReference type="Pfam" id="PF10017">
    <property type="entry name" value="Methyltransf_33"/>
    <property type="match status" value="1"/>
</dbReference>
<keyword evidence="11" id="KW-1185">Reference proteome</keyword>
<proteinExistence type="inferred from homology"/>
<dbReference type="Proteomes" id="UP000307440">
    <property type="component" value="Unassembled WGS sequence"/>
</dbReference>
<evidence type="ECO:0000256" key="2">
    <source>
        <dbReference type="ARBA" id="ARBA00008361"/>
    </source>
</evidence>
<comment type="similarity">
    <text evidence="2">Belongs to the methyltransferase superfamily.</text>
</comment>
<gene>
    <name evidence="10" type="ORF">FA15DRAFT_417191</name>
</gene>
<evidence type="ECO:0000313" key="11">
    <source>
        <dbReference type="Proteomes" id="UP000307440"/>
    </source>
</evidence>
<evidence type="ECO:0000256" key="7">
    <source>
        <dbReference type="ARBA" id="ARBA00039094"/>
    </source>
</evidence>
<accession>A0A5C3KUQ0</accession>
<dbReference type="InterPro" id="IPR017805">
    <property type="entry name" value="SAM_MeTrfase_EasF-type_put"/>
</dbReference>
<evidence type="ECO:0000256" key="6">
    <source>
        <dbReference type="ARBA" id="ARBA00022679"/>
    </source>
</evidence>
<evidence type="ECO:0000256" key="4">
    <source>
        <dbReference type="ARBA" id="ARBA00022589"/>
    </source>
</evidence>
<dbReference type="EMBL" id="ML210201">
    <property type="protein sequence ID" value="TFK24379.1"/>
    <property type="molecule type" value="Genomic_DNA"/>
</dbReference>
<evidence type="ECO:0000313" key="10">
    <source>
        <dbReference type="EMBL" id="TFK24379.1"/>
    </source>
</evidence>
<protein>
    <recommendedName>
        <fullName evidence="7">4-dimethylallyltryptophan N-methyltransferase</fullName>
        <ecNumber evidence="7">2.1.1.261</ecNumber>
    </recommendedName>
</protein>
<evidence type="ECO:0000256" key="1">
    <source>
        <dbReference type="ARBA" id="ARBA00005107"/>
    </source>
</evidence>
<keyword evidence="6" id="KW-0808">Transferase</keyword>
<dbReference type="GO" id="GO:0032259">
    <property type="term" value="P:methylation"/>
    <property type="evidence" value="ECO:0007669"/>
    <property type="project" value="UniProtKB-KW"/>
</dbReference>
<dbReference type="AlphaFoldDB" id="A0A5C3KUQ0"/>
<evidence type="ECO:0000256" key="5">
    <source>
        <dbReference type="ARBA" id="ARBA00022603"/>
    </source>
</evidence>
<dbReference type="NCBIfam" id="TIGR03439">
    <property type="entry name" value="methyl_EasF"/>
    <property type="match status" value="1"/>
</dbReference>
<comment type="catalytic activity">
    <reaction evidence="8">
        <text>4-(3-methylbut-2-enyl)-L-tryptophan + S-adenosyl-L-methionine = 4-(3-methylbut-2-enyl)-L-abrine + S-adenosyl-L-homocysteine + H(+)</text>
        <dbReference type="Rhea" id="RHEA:34435"/>
        <dbReference type="ChEBI" id="CHEBI:15378"/>
        <dbReference type="ChEBI" id="CHEBI:57856"/>
        <dbReference type="ChEBI" id="CHEBI:58209"/>
        <dbReference type="ChEBI" id="CHEBI:59789"/>
        <dbReference type="ChEBI" id="CHEBI:67248"/>
        <dbReference type="EC" id="2.1.1.261"/>
    </reaction>
</comment>
<dbReference type="GO" id="GO:0008168">
    <property type="term" value="F:methyltransferase activity"/>
    <property type="evidence" value="ECO:0007669"/>
    <property type="project" value="UniProtKB-KW"/>
</dbReference>
<dbReference type="InterPro" id="IPR017804">
    <property type="entry name" value="MeTrfase_EgtD-like"/>
</dbReference>
<organism evidence="10 11">
    <name type="scientific">Coprinopsis marcescibilis</name>
    <name type="common">Agaric fungus</name>
    <name type="synonym">Psathyrella marcescibilis</name>
    <dbReference type="NCBI Taxonomy" id="230819"/>
    <lineage>
        <taxon>Eukaryota</taxon>
        <taxon>Fungi</taxon>
        <taxon>Dikarya</taxon>
        <taxon>Basidiomycota</taxon>
        <taxon>Agaricomycotina</taxon>
        <taxon>Agaricomycetes</taxon>
        <taxon>Agaricomycetidae</taxon>
        <taxon>Agaricales</taxon>
        <taxon>Agaricineae</taxon>
        <taxon>Psathyrellaceae</taxon>
        <taxon>Coprinopsis</taxon>
    </lineage>
</organism>
<evidence type="ECO:0000256" key="8">
    <source>
        <dbReference type="ARBA" id="ARBA00049425"/>
    </source>
</evidence>
<dbReference type="PANTHER" id="PTHR43397">
    <property type="entry name" value="ERGOTHIONEINE BIOSYNTHESIS PROTEIN 1"/>
    <property type="match status" value="1"/>
</dbReference>
<name>A0A5C3KUQ0_COPMA</name>
<keyword evidence="4" id="KW-0017">Alkaloid metabolism</keyword>
<sequence>MPVDIIDIHAGGIPISIDLSKQVIDGLSRPTGEKEIPTMLLYDEKGLRLYDDITTSATEYYLFAAEEEILKTHADEIVGSMHRNRSDDENPADEVVLELGSGSLRKTSHILLGLSRYVDDSKMASPITYYALDLEKRELERTLGEIEASDIGRRLDGKVLIKGMWGTYDDGIKFIENGGLVHGGRVALSSSRGGSPASSVPLHIIFLGSSIGNFPRKDAAPFLRSLPLRPGAGDTLLLGLDHDNDKEKIERAYNDCKGYTKRFKMNALKNAGRTLGDDSLFNEDKWEYINIYTYAERCHESYYRSKCSQTITVPSDKKEFSFFEDEMIKIEESVKYSEADAHALFSNGNLRPVQRWTDTKKQYSLWLLERPPLVVP</sequence>
<dbReference type="Gene3D" id="3.40.50.150">
    <property type="entry name" value="Vaccinia Virus protein VP39"/>
    <property type="match status" value="1"/>
</dbReference>
<dbReference type="InterPro" id="IPR051128">
    <property type="entry name" value="EgtD_Methyltrsf_superfamily"/>
</dbReference>